<reference evidence="1" key="1">
    <citation type="journal article" date="2014" name="Int. J. Syst. Evol. Microbiol.">
        <title>Complete genome sequence of Corynebacterium casei LMG S-19264T (=DSM 44701T), isolated from a smear-ripened cheese.</title>
        <authorList>
            <consortium name="US DOE Joint Genome Institute (JGI-PGF)"/>
            <person name="Walter F."/>
            <person name="Albersmeier A."/>
            <person name="Kalinowski J."/>
            <person name="Ruckert C."/>
        </authorList>
    </citation>
    <scope>NUCLEOTIDE SEQUENCE</scope>
    <source>
        <strain evidence="1">VKM B-2555</strain>
    </source>
</reference>
<dbReference type="InterPro" id="IPR029021">
    <property type="entry name" value="Prot-tyrosine_phosphatase-like"/>
</dbReference>
<dbReference type="Proteomes" id="UP001143364">
    <property type="component" value="Unassembled WGS sequence"/>
</dbReference>
<dbReference type="EMBL" id="BSFK01000016">
    <property type="protein sequence ID" value="GLK77925.1"/>
    <property type="molecule type" value="Genomic_DNA"/>
</dbReference>
<keyword evidence="2" id="KW-1185">Reference proteome</keyword>
<gene>
    <name evidence="1" type="ORF">GCM10008171_31790</name>
</gene>
<dbReference type="SUPFAM" id="SSF52799">
    <property type="entry name" value="(Phosphotyrosine protein) phosphatases II"/>
    <property type="match status" value="1"/>
</dbReference>
<dbReference type="RefSeq" id="WP_309802437.1">
    <property type="nucleotide sequence ID" value="NZ_JAVDQC010000001.1"/>
</dbReference>
<sequence length="173" mass="18073">MIVCPRSRLAEAFRRAPDARLLTLTSDPSEPAPEGLIEADRLLLAFNDIAAPRSGFVAPDGSHVAAALAFAARDPRPLIVQCYAGVSRSPAMAYAIACARRPDMDEAAIAGELRRLSPSATPNPRIVALADALLGRDGRMSAAIAALGRGAEAYEGELFALALSRLPAPGARS</sequence>
<dbReference type="Gene3D" id="3.90.190.10">
    <property type="entry name" value="Protein tyrosine phosphatase superfamily"/>
    <property type="match status" value="1"/>
</dbReference>
<dbReference type="AlphaFoldDB" id="A0A9W6JHW8"/>
<name>A0A9W6JHW8_9HYPH</name>
<protein>
    <submittedName>
        <fullName evidence="1">Protein-tyrosine-phosphatase</fullName>
    </submittedName>
</protein>
<proteinExistence type="predicted"/>
<comment type="caution">
    <text evidence="1">The sequence shown here is derived from an EMBL/GenBank/DDBJ whole genome shotgun (WGS) entry which is preliminary data.</text>
</comment>
<accession>A0A9W6JHW8</accession>
<evidence type="ECO:0000313" key="1">
    <source>
        <dbReference type="EMBL" id="GLK77925.1"/>
    </source>
</evidence>
<reference evidence="1" key="2">
    <citation type="submission" date="2023-01" db="EMBL/GenBank/DDBJ databases">
        <authorList>
            <person name="Sun Q."/>
            <person name="Evtushenko L."/>
        </authorList>
    </citation>
    <scope>NUCLEOTIDE SEQUENCE</scope>
    <source>
        <strain evidence="1">VKM B-2555</strain>
    </source>
</reference>
<organism evidence="1 2">
    <name type="scientific">Methylopila jiangsuensis</name>
    <dbReference type="NCBI Taxonomy" id="586230"/>
    <lineage>
        <taxon>Bacteria</taxon>
        <taxon>Pseudomonadati</taxon>
        <taxon>Pseudomonadota</taxon>
        <taxon>Alphaproteobacteria</taxon>
        <taxon>Hyphomicrobiales</taxon>
        <taxon>Methylopilaceae</taxon>
        <taxon>Methylopila</taxon>
    </lineage>
</organism>
<evidence type="ECO:0000313" key="2">
    <source>
        <dbReference type="Proteomes" id="UP001143364"/>
    </source>
</evidence>